<evidence type="ECO:0000256" key="1">
    <source>
        <dbReference type="ARBA" id="ARBA00022448"/>
    </source>
</evidence>
<evidence type="ECO:0000313" key="11">
    <source>
        <dbReference type="Proteomes" id="UP000005147"/>
    </source>
</evidence>
<evidence type="ECO:0000256" key="5">
    <source>
        <dbReference type="ARBA" id="ARBA00022741"/>
    </source>
</evidence>
<dbReference type="SMART" id="SM00382">
    <property type="entry name" value="AAA"/>
    <property type="match status" value="1"/>
</dbReference>
<comment type="caution">
    <text evidence="10">The sequence shown here is derived from an EMBL/GenBank/DDBJ whole genome shotgun (WGS) entry which is preliminary data.</text>
</comment>
<dbReference type="Pfam" id="PF00005">
    <property type="entry name" value="ABC_tran"/>
    <property type="match status" value="1"/>
</dbReference>
<proteinExistence type="predicted"/>
<keyword evidence="6" id="KW-0067">ATP-binding</keyword>
<evidence type="ECO:0000259" key="9">
    <source>
        <dbReference type="PROSITE" id="PS50893"/>
    </source>
</evidence>
<dbReference type="GO" id="GO:0006817">
    <property type="term" value="P:phosphate ion transport"/>
    <property type="evidence" value="ECO:0007669"/>
    <property type="project" value="UniProtKB-KW"/>
</dbReference>
<dbReference type="AlphaFoldDB" id="K1MMI0"/>
<dbReference type="InterPro" id="IPR003439">
    <property type="entry name" value="ABC_transporter-like_ATP-bd"/>
</dbReference>
<evidence type="ECO:0000256" key="2">
    <source>
        <dbReference type="ARBA" id="ARBA00022475"/>
    </source>
</evidence>
<dbReference type="GO" id="GO:0016887">
    <property type="term" value="F:ATP hydrolysis activity"/>
    <property type="evidence" value="ECO:0007669"/>
    <property type="project" value="InterPro"/>
</dbReference>
<protein>
    <recommendedName>
        <fullName evidence="9">ABC transporter domain-containing protein</fullName>
    </recommendedName>
</protein>
<dbReference type="SUPFAM" id="SSF52540">
    <property type="entry name" value="P-loop containing nucleoside triphosphate hydrolases"/>
    <property type="match status" value="1"/>
</dbReference>
<organism evidence="10 11">
    <name type="scientific">Falseniella ignava CCUG 37419</name>
    <dbReference type="NCBI Taxonomy" id="883112"/>
    <lineage>
        <taxon>Bacteria</taxon>
        <taxon>Bacillati</taxon>
        <taxon>Bacillota</taxon>
        <taxon>Bacilli</taxon>
        <taxon>Lactobacillales</taxon>
        <taxon>Aerococcaceae</taxon>
        <taxon>Falseniella</taxon>
    </lineage>
</organism>
<dbReference type="EMBL" id="AGZE01000018">
    <property type="protein sequence ID" value="EKB57309.1"/>
    <property type="molecule type" value="Genomic_DNA"/>
</dbReference>
<dbReference type="PROSITE" id="PS00211">
    <property type="entry name" value="ABC_TRANSPORTER_1"/>
    <property type="match status" value="1"/>
</dbReference>
<dbReference type="Gene3D" id="3.40.50.300">
    <property type="entry name" value="P-loop containing nucleotide triphosphate hydrolases"/>
    <property type="match status" value="1"/>
</dbReference>
<dbReference type="InterPro" id="IPR003593">
    <property type="entry name" value="AAA+_ATPase"/>
</dbReference>
<evidence type="ECO:0000256" key="7">
    <source>
        <dbReference type="ARBA" id="ARBA00022967"/>
    </source>
</evidence>
<sequence length="222" mass="25287">MTITSLFNAKQLSYTAPDGYQIIESANFDIQQGESVLITGPSGSGKSTLLKLLALMISPTSGTLTYQGKNIESYNPIEYRKEVSYFFQNPLLFDQTVEENLSFPYEIRHQTFDKAHAIDWLRKVHLDASYLTKHIEELSGGERQRIAFIRNLLILPQVLLLDEVTSSLDKSNREIIANVIKDLKSECEITVLMVSHLDEDLTHFDQVLQVEDKKVGRSDEFK</sequence>
<dbReference type="PROSITE" id="PS50893">
    <property type="entry name" value="ABC_TRANSPORTER_2"/>
    <property type="match status" value="1"/>
</dbReference>
<feature type="domain" description="ABC transporter" evidence="9">
    <location>
        <begin position="7"/>
        <end position="222"/>
    </location>
</feature>
<evidence type="ECO:0000313" key="10">
    <source>
        <dbReference type="EMBL" id="EKB57309.1"/>
    </source>
</evidence>
<keyword evidence="1" id="KW-0813">Transport</keyword>
<keyword evidence="7" id="KW-1278">Translocase</keyword>
<reference evidence="10 11" key="1">
    <citation type="submission" date="2012-07" db="EMBL/GenBank/DDBJ databases">
        <title>The Genome Sequence of Facklamia ignava CCUG 37419.</title>
        <authorList>
            <consortium name="The Broad Institute Genome Sequencing Platform"/>
            <person name="Earl A."/>
            <person name="Ward D."/>
            <person name="Feldgarden M."/>
            <person name="Gevers D."/>
            <person name="Huys G."/>
            <person name="Walker B."/>
            <person name="Young S.K."/>
            <person name="Zeng Q."/>
            <person name="Gargeya S."/>
            <person name="Fitzgerald M."/>
            <person name="Haas B."/>
            <person name="Abouelleil A."/>
            <person name="Alvarado L."/>
            <person name="Arachchi H.M."/>
            <person name="Berlin A.M."/>
            <person name="Chapman S.B."/>
            <person name="Goldberg J."/>
            <person name="Griggs A."/>
            <person name="Gujja S."/>
            <person name="Hansen M."/>
            <person name="Howarth C."/>
            <person name="Imamovic A."/>
            <person name="Larimer J."/>
            <person name="McCowen C."/>
            <person name="Montmayeur A."/>
            <person name="Murphy C."/>
            <person name="Neiman D."/>
            <person name="Pearson M."/>
            <person name="Priest M."/>
            <person name="Roberts A."/>
            <person name="Saif S."/>
            <person name="Shea T."/>
            <person name="Sisk P."/>
            <person name="Sykes S."/>
            <person name="Wortman J."/>
            <person name="Nusbaum C."/>
            <person name="Birren B."/>
        </authorList>
    </citation>
    <scope>NUCLEOTIDE SEQUENCE [LARGE SCALE GENOMIC DNA]</scope>
    <source>
        <strain evidence="10 11">CCUG 37419</strain>
    </source>
</reference>
<keyword evidence="8" id="KW-0472">Membrane</keyword>
<name>K1MMI0_9LACT</name>
<dbReference type="PATRIC" id="fig|883112.3.peg.604"/>
<keyword evidence="11" id="KW-1185">Reference proteome</keyword>
<evidence type="ECO:0000256" key="3">
    <source>
        <dbReference type="ARBA" id="ARBA00022519"/>
    </source>
</evidence>
<dbReference type="HOGENOM" id="CLU_000604_1_22_9"/>
<dbReference type="eggNOG" id="COG4619">
    <property type="taxonomic scope" value="Bacteria"/>
</dbReference>
<keyword evidence="3" id="KW-0997">Cell inner membrane</keyword>
<dbReference type="GO" id="GO:0005524">
    <property type="term" value="F:ATP binding"/>
    <property type="evidence" value="ECO:0007669"/>
    <property type="project" value="UniProtKB-KW"/>
</dbReference>
<keyword evidence="4" id="KW-0592">Phosphate transport</keyword>
<dbReference type="RefSeq" id="WP_006701271.1">
    <property type="nucleotide sequence ID" value="NZ_JH932300.1"/>
</dbReference>
<dbReference type="Proteomes" id="UP000005147">
    <property type="component" value="Unassembled WGS sequence"/>
</dbReference>
<evidence type="ECO:0000256" key="4">
    <source>
        <dbReference type="ARBA" id="ARBA00022592"/>
    </source>
</evidence>
<evidence type="ECO:0000256" key="6">
    <source>
        <dbReference type="ARBA" id="ARBA00022840"/>
    </source>
</evidence>
<gene>
    <name evidence="10" type="ORF">HMPREF9707_00608</name>
</gene>
<dbReference type="PANTHER" id="PTHR43423">
    <property type="entry name" value="ABC TRANSPORTER I FAMILY MEMBER 17"/>
    <property type="match status" value="1"/>
</dbReference>
<dbReference type="InterPro" id="IPR017871">
    <property type="entry name" value="ABC_transporter-like_CS"/>
</dbReference>
<keyword evidence="2" id="KW-1003">Cell membrane</keyword>
<dbReference type="PANTHER" id="PTHR43423:SF12">
    <property type="entry name" value="IRON EXPORT ATP-BINDING PROTEIN FETA-RELATED"/>
    <property type="match status" value="1"/>
</dbReference>
<keyword evidence="5" id="KW-0547">Nucleotide-binding</keyword>
<accession>K1MMI0</accession>
<dbReference type="STRING" id="883112.HMPREF9707_00608"/>
<dbReference type="InterPro" id="IPR027417">
    <property type="entry name" value="P-loop_NTPase"/>
</dbReference>
<evidence type="ECO:0000256" key="8">
    <source>
        <dbReference type="ARBA" id="ARBA00023136"/>
    </source>
</evidence>